<feature type="non-terminal residue" evidence="1">
    <location>
        <position position="129"/>
    </location>
</feature>
<comment type="caution">
    <text evidence="1">The sequence shown here is derived from an EMBL/GenBank/DDBJ whole genome shotgun (WGS) entry which is preliminary data.</text>
</comment>
<reference evidence="1 2" key="1">
    <citation type="submission" date="2023-08" db="EMBL/GenBank/DDBJ databases">
        <title>Black Yeasts Isolated from many extreme environments.</title>
        <authorList>
            <person name="Coleine C."/>
            <person name="Stajich J.E."/>
            <person name="Selbmann L."/>
        </authorList>
    </citation>
    <scope>NUCLEOTIDE SEQUENCE [LARGE SCALE GENOMIC DNA]</scope>
    <source>
        <strain evidence="1 2">CCFEE 536</strain>
    </source>
</reference>
<keyword evidence="2" id="KW-1185">Reference proteome</keyword>
<evidence type="ECO:0000313" key="2">
    <source>
        <dbReference type="Proteomes" id="UP001357485"/>
    </source>
</evidence>
<protein>
    <submittedName>
        <fullName evidence="1">Uncharacterized protein</fullName>
    </submittedName>
</protein>
<feature type="non-terminal residue" evidence="1">
    <location>
        <position position="1"/>
    </location>
</feature>
<proteinExistence type="predicted"/>
<dbReference type="Proteomes" id="UP001357485">
    <property type="component" value="Unassembled WGS sequence"/>
</dbReference>
<organism evidence="1 2">
    <name type="scientific">Cryomyces antarcticus</name>
    <dbReference type="NCBI Taxonomy" id="329879"/>
    <lineage>
        <taxon>Eukaryota</taxon>
        <taxon>Fungi</taxon>
        <taxon>Dikarya</taxon>
        <taxon>Ascomycota</taxon>
        <taxon>Pezizomycotina</taxon>
        <taxon>Dothideomycetes</taxon>
        <taxon>Dothideomycetes incertae sedis</taxon>
        <taxon>Cryomyces</taxon>
    </lineage>
</organism>
<accession>A0ABR0LWU0</accession>
<evidence type="ECO:0000313" key="1">
    <source>
        <dbReference type="EMBL" id="KAK5254015.1"/>
    </source>
</evidence>
<name>A0ABR0LWU0_9PEZI</name>
<gene>
    <name evidence="1" type="ORF">LTR16_004963</name>
</gene>
<sequence length="129" mass="15214">CLRWRIRQLAVRVRGLVFARPCDHEHWSPARIRRIDHHSRPDYDCGATSSTCFYHFRVGDDACRSSQWYQQCDHVRSDRRSSHNLVGRWQCERQRHPNGSPGVCRLCQKGNPGSFHHLRRSAPRCPLRV</sequence>
<dbReference type="EMBL" id="JAVRRA010008940">
    <property type="protein sequence ID" value="KAK5254015.1"/>
    <property type="molecule type" value="Genomic_DNA"/>
</dbReference>